<keyword evidence="2 5" id="KW-0813">Transport</keyword>
<dbReference type="OrthoDB" id="9795145at2"/>
<dbReference type="NCBIfam" id="TIGR00809">
    <property type="entry name" value="secB"/>
    <property type="match status" value="1"/>
</dbReference>
<dbReference type="EMBL" id="SNYM01000005">
    <property type="protein sequence ID" value="TDQ49054.1"/>
    <property type="molecule type" value="Genomic_DNA"/>
</dbReference>
<dbReference type="RefSeq" id="WP_133589329.1">
    <property type="nucleotide sequence ID" value="NZ_CP037953.1"/>
</dbReference>
<evidence type="ECO:0000256" key="2">
    <source>
        <dbReference type="ARBA" id="ARBA00022448"/>
    </source>
</evidence>
<evidence type="ECO:0000313" key="6">
    <source>
        <dbReference type="EMBL" id="TDQ49054.1"/>
    </source>
</evidence>
<protein>
    <recommendedName>
        <fullName evidence="5">Protein-export protein SecB</fullName>
    </recommendedName>
</protein>
<proteinExistence type="inferred from homology"/>
<keyword evidence="5" id="KW-0963">Cytoplasm</keyword>
<dbReference type="InterPro" id="IPR003708">
    <property type="entry name" value="SecB"/>
</dbReference>
<dbReference type="PRINTS" id="PR01594">
    <property type="entry name" value="SECBCHAPRONE"/>
</dbReference>
<name>A0A4R6UZC6_9GAMM</name>
<keyword evidence="3 5" id="KW-0653">Protein transport</keyword>
<keyword evidence="5" id="KW-0143">Chaperone</keyword>
<dbReference type="InterPro" id="IPR035958">
    <property type="entry name" value="SecB-like_sf"/>
</dbReference>
<keyword evidence="7" id="KW-1185">Reference proteome</keyword>
<reference evidence="6 7" key="1">
    <citation type="submission" date="2019-03" db="EMBL/GenBank/DDBJ databases">
        <title>Genomic Encyclopedia of Type Strains, Phase IV (KMG-IV): sequencing the most valuable type-strain genomes for metagenomic binning, comparative biology and taxonomic classification.</title>
        <authorList>
            <person name="Goeker M."/>
        </authorList>
    </citation>
    <scope>NUCLEOTIDE SEQUENCE [LARGE SCALE GENOMIC DNA]</scope>
    <source>
        <strain evidence="6 7">DSM 103792</strain>
    </source>
</reference>
<keyword evidence="4 5" id="KW-0811">Translocation</keyword>
<comment type="function">
    <text evidence="5">One of the proteins required for the normal export of preproteins out of the cell cytoplasm. It is a molecular chaperone that binds to a subset of precursor proteins, maintaining them in a translocation-competent state. It also specifically binds to its receptor SecA.</text>
</comment>
<dbReference type="Gene3D" id="3.10.420.10">
    <property type="entry name" value="SecB-like"/>
    <property type="match status" value="1"/>
</dbReference>
<dbReference type="GO" id="GO:0051262">
    <property type="term" value="P:protein tetramerization"/>
    <property type="evidence" value="ECO:0007669"/>
    <property type="project" value="InterPro"/>
</dbReference>
<evidence type="ECO:0000256" key="3">
    <source>
        <dbReference type="ARBA" id="ARBA00022927"/>
    </source>
</evidence>
<evidence type="ECO:0000256" key="1">
    <source>
        <dbReference type="ARBA" id="ARBA00009990"/>
    </source>
</evidence>
<dbReference type="GO" id="GO:0006457">
    <property type="term" value="P:protein folding"/>
    <property type="evidence" value="ECO:0007669"/>
    <property type="project" value="UniProtKB-UniRule"/>
</dbReference>
<dbReference type="GO" id="GO:0051082">
    <property type="term" value="F:unfolded protein binding"/>
    <property type="evidence" value="ECO:0007669"/>
    <property type="project" value="InterPro"/>
</dbReference>
<comment type="subcellular location">
    <subcellularLocation>
        <location evidence="5">Cytoplasm</location>
    </subcellularLocation>
</comment>
<dbReference type="HAMAP" id="MF_00821">
    <property type="entry name" value="SecB"/>
    <property type="match status" value="1"/>
</dbReference>
<evidence type="ECO:0000256" key="5">
    <source>
        <dbReference type="HAMAP-Rule" id="MF_00821"/>
    </source>
</evidence>
<gene>
    <name evidence="5" type="primary">secB</name>
    <name evidence="6" type="ORF">EV696_10528</name>
</gene>
<accession>A0A4R6UZC6</accession>
<dbReference type="PANTHER" id="PTHR36918:SF1">
    <property type="entry name" value="PROTEIN-EXPORT PROTEIN SECB"/>
    <property type="match status" value="1"/>
</dbReference>
<dbReference type="AlphaFoldDB" id="A0A4R6UZC6"/>
<dbReference type="PANTHER" id="PTHR36918">
    <property type="match status" value="1"/>
</dbReference>
<comment type="caution">
    <text evidence="6">The sequence shown here is derived from an EMBL/GenBank/DDBJ whole genome shotgun (WGS) entry which is preliminary data.</text>
</comment>
<dbReference type="GO" id="GO:0005737">
    <property type="term" value="C:cytoplasm"/>
    <property type="evidence" value="ECO:0007669"/>
    <property type="project" value="UniProtKB-SubCell"/>
</dbReference>
<comment type="subunit">
    <text evidence="5">Homotetramer, a dimer of dimers. One homotetramer interacts with 1 SecA dimer.</text>
</comment>
<dbReference type="Pfam" id="PF02556">
    <property type="entry name" value="SecB"/>
    <property type="match status" value="1"/>
</dbReference>
<evidence type="ECO:0000256" key="4">
    <source>
        <dbReference type="ARBA" id="ARBA00023010"/>
    </source>
</evidence>
<dbReference type="NCBIfam" id="NF004393">
    <property type="entry name" value="PRK05751.1-4"/>
    <property type="match status" value="1"/>
</dbReference>
<dbReference type="SUPFAM" id="SSF54611">
    <property type="entry name" value="SecB-like"/>
    <property type="match status" value="1"/>
</dbReference>
<dbReference type="Proteomes" id="UP000295375">
    <property type="component" value="Unassembled WGS sequence"/>
</dbReference>
<evidence type="ECO:0000313" key="7">
    <source>
        <dbReference type="Proteomes" id="UP000295375"/>
    </source>
</evidence>
<comment type="similarity">
    <text evidence="1 5">Belongs to the SecB family.</text>
</comment>
<dbReference type="GO" id="GO:0015031">
    <property type="term" value="P:protein transport"/>
    <property type="evidence" value="ECO:0007669"/>
    <property type="project" value="UniProtKB-UniRule"/>
</dbReference>
<sequence>MAEETNTEAQAPQAGFNLIRVYTKDISFEAPNTPEVFQKAFEPNYNVQLNSKARKLDGDVYEVVLTINVECKSGEQVAFIAEVQQAGLMNISGLEGMQLRHALSAFCPNILFPYARQEVAAIVGSGGFPALHLNPVNFDQLFAMQLQKEAEQRGSAEGDSNATVQ</sequence>
<organism evidence="6 7">
    <name type="scientific">Permianibacter aggregans</name>
    <dbReference type="NCBI Taxonomy" id="1510150"/>
    <lineage>
        <taxon>Bacteria</taxon>
        <taxon>Pseudomonadati</taxon>
        <taxon>Pseudomonadota</taxon>
        <taxon>Gammaproteobacteria</taxon>
        <taxon>Pseudomonadales</taxon>
        <taxon>Pseudomonadaceae</taxon>
        <taxon>Permianibacter</taxon>
    </lineage>
</organism>